<dbReference type="Pfam" id="PF00012">
    <property type="entry name" value="HSP70"/>
    <property type="match status" value="1"/>
</dbReference>
<dbReference type="Gene3D" id="3.30.420.40">
    <property type="match status" value="2"/>
</dbReference>
<evidence type="ECO:0000313" key="5">
    <source>
        <dbReference type="Proteomes" id="UP000326354"/>
    </source>
</evidence>
<dbReference type="KEGG" id="uam:UABAM_00943"/>
<comment type="similarity">
    <text evidence="1">Belongs to the heat shock protein 70 family.</text>
</comment>
<reference evidence="4 5" key="1">
    <citation type="submission" date="2019-08" db="EMBL/GenBank/DDBJ databases">
        <title>Complete genome sequence of Candidatus Uab amorphum.</title>
        <authorList>
            <person name="Shiratori T."/>
            <person name="Suzuki S."/>
            <person name="Kakizawa Y."/>
            <person name="Ishida K."/>
        </authorList>
    </citation>
    <scope>NUCLEOTIDE SEQUENCE [LARGE SCALE GENOMIC DNA]</scope>
    <source>
        <strain evidence="4 5">SRT547</strain>
    </source>
</reference>
<dbReference type="AlphaFoldDB" id="A0A5S9IJD3"/>
<keyword evidence="2" id="KW-0547">Nucleotide-binding</keyword>
<dbReference type="InterPro" id="IPR043129">
    <property type="entry name" value="ATPase_NBD"/>
</dbReference>
<dbReference type="EMBL" id="AP019860">
    <property type="protein sequence ID" value="BBM82600.1"/>
    <property type="molecule type" value="Genomic_DNA"/>
</dbReference>
<proteinExistence type="inferred from homology"/>
<dbReference type="PRINTS" id="PR00301">
    <property type="entry name" value="HEATSHOCK70"/>
</dbReference>
<dbReference type="CDD" id="cd10170">
    <property type="entry name" value="ASKHA_NBD_HSP70"/>
    <property type="match status" value="1"/>
</dbReference>
<dbReference type="PROSITE" id="PS00297">
    <property type="entry name" value="HSP70_1"/>
    <property type="match status" value="1"/>
</dbReference>
<keyword evidence="5" id="KW-1185">Reference proteome</keyword>
<dbReference type="InterPro" id="IPR013126">
    <property type="entry name" value="Hsp_70_fam"/>
</dbReference>
<accession>A0A5S9IJD3</accession>
<dbReference type="SUPFAM" id="SSF53067">
    <property type="entry name" value="Actin-like ATPase domain"/>
    <property type="match status" value="2"/>
</dbReference>
<keyword evidence="3" id="KW-0067">ATP-binding</keyword>
<dbReference type="GO" id="GO:0005524">
    <property type="term" value="F:ATP binding"/>
    <property type="evidence" value="ECO:0007669"/>
    <property type="project" value="UniProtKB-KW"/>
</dbReference>
<evidence type="ECO:0000256" key="3">
    <source>
        <dbReference type="ARBA" id="ARBA00022840"/>
    </source>
</evidence>
<evidence type="ECO:0000256" key="1">
    <source>
        <dbReference type="ARBA" id="ARBA00007381"/>
    </source>
</evidence>
<sequence length="904" mass="104259">MQETPYLVGIDLGTTNCSVAYIHRSRKRSQHKIKIFEIPQIVSANAIEERKTLPSFHYSLSEFDTLSVAMPWEDKPSYIVGEFAKKQKIPDNIVHSAKSWLCHSRVDRRSPILPWGTKSTQKISPVEAAVRYLKFIQEAWNHYVAKESHEHLQQQQIVLTVPAAFDQDARELTLEAANKAGFKNVNLLEEPMAAFYSWIYFYQFKWPKKVQDNMLALVCDLGGGTTDFSLIELQRNEDNFQFKRVAVGKHLLLGGDNMDLALAYRLEKSKLSSNQFLELVSAARHAKEYLWTSGNEDKNSDITIMGGGSSLVKGAKKFEVSHELLQEVIVEQFFPILPWEAPGESKQSGLKDWGLPYETDPRITKHLCDFLHRHLEENTKPDLILFNGGVLTPKAIRDRIVSQLKEWFGSSSWKPIVLTNNKLDLAVAIGAAYFHLVQRGEGIQIGGGIPRSYYLEIKQHQGKKKGLCILPFASRQQQFFEINQHTLEVIAKQPVSFKIYSSNERKEDELGQVVDLEENMVLLPPVQTVIKVGKTAKKRQIPVNLQAQMNEIGLLEIRLVAKDSDRIWRLQFQMSHAQEPKKIEKQVSKKKIVFPEQKIREVIEGVFCKDLAPRTLKNDIEKILGCKKDAWDLQLNRKIWDILISFATQKNRSENHEERWLHLVGFCLRPGIGFPGDDWRIKKLLPIIQNRVHFTRNIQNWMEYWILLRRIAASLRGEQQLNLLKLFAEHLLGPSTKWKMKKTTRKHVKPAEKVEMWRTVSSFENLPAKVKQQLGDEIIRLFSKEKNLDHLYWALGRLGARILFYNQNPLEKDQITPWIETLLAMENDNFHRLSALAQLARKSGDRSIDIDDDLRQRVIEELQKYDDSAKINELCSSVETITVLNEKLQKHYFGDSLPTGLLLK</sequence>
<evidence type="ECO:0000313" key="4">
    <source>
        <dbReference type="EMBL" id="BBM82600.1"/>
    </source>
</evidence>
<dbReference type="Pfam" id="PF12531">
    <property type="entry name" value="DUF3731"/>
    <property type="match status" value="1"/>
</dbReference>
<dbReference type="RefSeq" id="WP_173013137.1">
    <property type="nucleotide sequence ID" value="NZ_AP019860.1"/>
</dbReference>
<evidence type="ECO:0000256" key="2">
    <source>
        <dbReference type="ARBA" id="ARBA00022741"/>
    </source>
</evidence>
<gene>
    <name evidence="4" type="ORF">UABAM_00943</name>
</gene>
<dbReference type="GO" id="GO:0140662">
    <property type="term" value="F:ATP-dependent protein folding chaperone"/>
    <property type="evidence" value="ECO:0007669"/>
    <property type="project" value="InterPro"/>
</dbReference>
<organism evidence="4 5">
    <name type="scientific">Uabimicrobium amorphum</name>
    <dbReference type="NCBI Taxonomy" id="2596890"/>
    <lineage>
        <taxon>Bacteria</taxon>
        <taxon>Pseudomonadati</taxon>
        <taxon>Planctomycetota</taxon>
        <taxon>Candidatus Uabimicrobiia</taxon>
        <taxon>Candidatus Uabimicrobiales</taxon>
        <taxon>Candidatus Uabimicrobiaceae</taxon>
        <taxon>Candidatus Uabimicrobium</taxon>
    </lineage>
</organism>
<dbReference type="InterPro" id="IPR018181">
    <property type="entry name" value="Heat_shock_70_CS"/>
</dbReference>
<protein>
    <submittedName>
        <fullName evidence="4">Molecular chaperone DnaK</fullName>
    </submittedName>
</protein>
<dbReference type="Proteomes" id="UP000326354">
    <property type="component" value="Chromosome"/>
</dbReference>
<name>A0A5S9IJD3_UABAM</name>
<dbReference type="InterPro" id="IPR021030">
    <property type="entry name" value="DUF3731"/>
</dbReference>
<dbReference type="PANTHER" id="PTHR19375">
    <property type="entry name" value="HEAT SHOCK PROTEIN 70KDA"/>
    <property type="match status" value="1"/>
</dbReference>